<reference evidence="1 2" key="1">
    <citation type="journal article" date="2016" name="Mol. Biol. Evol.">
        <title>Comparative Genomics of Early-Diverging Mushroom-Forming Fungi Provides Insights into the Origins of Lignocellulose Decay Capabilities.</title>
        <authorList>
            <person name="Nagy L.G."/>
            <person name="Riley R."/>
            <person name="Tritt A."/>
            <person name="Adam C."/>
            <person name="Daum C."/>
            <person name="Floudas D."/>
            <person name="Sun H."/>
            <person name="Yadav J.S."/>
            <person name="Pangilinan J."/>
            <person name="Larsson K.H."/>
            <person name="Matsuura K."/>
            <person name="Barry K."/>
            <person name="Labutti K."/>
            <person name="Kuo R."/>
            <person name="Ohm R.A."/>
            <person name="Bhattacharya S.S."/>
            <person name="Shirouzu T."/>
            <person name="Yoshinaga Y."/>
            <person name="Martin F.M."/>
            <person name="Grigoriev I.V."/>
            <person name="Hibbett D.S."/>
        </authorList>
    </citation>
    <scope>NUCLEOTIDE SEQUENCE [LARGE SCALE GENOMIC DNA]</scope>
    <source>
        <strain evidence="1 2">HHB9708</strain>
    </source>
</reference>
<evidence type="ECO:0000313" key="2">
    <source>
        <dbReference type="Proteomes" id="UP000076722"/>
    </source>
</evidence>
<evidence type="ECO:0000313" key="1">
    <source>
        <dbReference type="EMBL" id="KZS91094.1"/>
    </source>
</evidence>
<dbReference type="AlphaFoldDB" id="A0A164S259"/>
<protein>
    <submittedName>
        <fullName evidence="1">Uncharacterized protein</fullName>
    </submittedName>
</protein>
<dbReference type="EMBL" id="KV419417">
    <property type="protein sequence ID" value="KZS91094.1"/>
    <property type="molecule type" value="Genomic_DNA"/>
</dbReference>
<proteinExistence type="predicted"/>
<sequence>MSTEATPTTAPLNITDTLSRFRPLHQAFQIEEEEDEQDRDFMSLQRVTADVVRPLIYTSNKVALDYLLRSLASEFLQNLTAEVASQPPYYPTGDQAWMEAFPYLEERQAADNRFYALHIINLMADTVPAIARQLSKDILFLEGILRLMFSTYIRFANPLGVEKGTPLHHHNVSDSSEANVSWLPQWRVAVRFLTFVAAVYDLDNVRLAWERVQSETKKGSEKVQSRNANLLEVFQTTISKLGAKGADSLDDNERMAIVELTQFLGLVIRGTSGPSPGILPTLRQELLKGRDTRVACGGCGTVYDKENLLQACDQCEPPSSS</sequence>
<name>A0A164S259_9AGAM</name>
<gene>
    <name evidence="1" type="ORF">SISNIDRAFT_551200</name>
</gene>
<keyword evidence="2" id="KW-1185">Reference proteome</keyword>
<accession>A0A164S259</accession>
<dbReference type="Proteomes" id="UP000076722">
    <property type="component" value="Unassembled WGS sequence"/>
</dbReference>
<organism evidence="1 2">
    <name type="scientific">Sistotremastrum niveocremeum HHB9708</name>
    <dbReference type="NCBI Taxonomy" id="1314777"/>
    <lineage>
        <taxon>Eukaryota</taxon>
        <taxon>Fungi</taxon>
        <taxon>Dikarya</taxon>
        <taxon>Basidiomycota</taxon>
        <taxon>Agaricomycotina</taxon>
        <taxon>Agaricomycetes</taxon>
        <taxon>Sistotremastrales</taxon>
        <taxon>Sistotremastraceae</taxon>
        <taxon>Sertulicium</taxon>
        <taxon>Sertulicium niveocremeum</taxon>
    </lineage>
</organism>